<evidence type="ECO:0000313" key="1">
    <source>
        <dbReference type="EMBL" id="KAH7361852.1"/>
    </source>
</evidence>
<sequence>MDLDPIVAKATAALAKLPRLLSEAAEDNPDCSPILQSCHAETVEVQKALGLIKANKALQTYGGFAVMHRLNEVAKELGRHCFALESSSSVENLHDCKERLVSARSSLYGEIRLACPGLGKTETGETYVEPKILAAVNKNVVRLLGRDSVLHLVTFMAQKRRQTDAQGLVYLSSSEFEEFLLSQTRAAHPELKKEKEFGDSKARSRIICNCLAMDQALQILGPVGKDLWKDMSLVKTEGLVAKGNSIQMGYAASMEVFDKLLQARLTAG</sequence>
<dbReference type="EMBL" id="JAGPXD010000003">
    <property type="protein sequence ID" value="KAH7361852.1"/>
    <property type="molecule type" value="Genomic_DNA"/>
</dbReference>
<dbReference type="Proteomes" id="UP000813385">
    <property type="component" value="Unassembled WGS sequence"/>
</dbReference>
<protein>
    <submittedName>
        <fullName evidence="1">Uncharacterized protein</fullName>
    </submittedName>
</protein>
<dbReference type="OrthoDB" id="3559235at2759"/>
<organism evidence="1 2">
    <name type="scientific">Plectosphaerella cucumerina</name>
    <dbReference type="NCBI Taxonomy" id="40658"/>
    <lineage>
        <taxon>Eukaryota</taxon>
        <taxon>Fungi</taxon>
        <taxon>Dikarya</taxon>
        <taxon>Ascomycota</taxon>
        <taxon>Pezizomycotina</taxon>
        <taxon>Sordariomycetes</taxon>
        <taxon>Hypocreomycetidae</taxon>
        <taxon>Glomerellales</taxon>
        <taxon>Plectosphaerellaceae</taxon>
        <taxon>Plectosphaerella</taxon>
    </lineage>
</organism>
<accession>A0A8K0TE99</accession>
<proteinExistence type="predicted"/>
<evidence type="ECO:0000313" key="2">
    <source>
        <dbReference type="Proteomes" id="UP000813385"/>
    </source>
</evidence>
<name>A0A8K0TE99_9PEZI</name>
<dbReference type="AlphaFoldDB" id="A0A8K0TE99"/>
<keyword evidence="2" id="KW-1185">Reference proteome</keyword>
<comment type="caution">
    <text evidence="1">The sequence shown here is derived from an EMBL/GenBank/DDBJ whole genome shotgun (WGS) entry which is preliminary data.</text>
</comment>
<reference evidence="1" key="1">
    <citation type="journal article" date="2021" name="Nat. Commun.">
        <title>Genetic determinants of endophytism in the Arabidopsis root mycobiome.</title>
        <authorList>
            <person name="Mesny F."/>
            <person name="Miyauchi S."/>
            <person name="Thiergart T."/>
            <person name="Pickel B."/>
            <person name="Atanasova L."/>
            <person name="Karlsson M."/>
            <person name="Huettel B."/>
            <person name="Barry K.W."/>
            <person name="Haridas S."/>
            <person name="Chen C."/>
            <person name="Bauer D."/>
            <person name="Andreopoulos W."/>
            <person name="Pangilinan J."/>
            <person name="LaButti K."/>
            <person name="Riley R."/>
            <person name="Lipzen A."/>
            <person name="Clum A."/>
            <person name="Drula E."/>
            <person name="Henrissat B."/>
            <person name="Kohler A."/>
            <person name="Grigoriev I.V."/>
            <person name="Martin F.M."/>
            <person name="Hacquard S."/>
        </authorList>
    </citation>
    <scope>NUCLEOTIDE SEQUENCE</scope>
    <source>
        <strain evidence="1">MPI-CAGE-AT-0016</strain>
    </source>
</reference>
<gene>
    <name evidence="1" type="ORF">B0T11DRAFT_279720</name>
</gene>